<organism evidence="2 3">
    <name type="scientific">Lentibacillus populi</name>
    <dbReference type="NCBI Taxonomy" id="1827502"/>
    <lineage>
        <taxon>Bacteria</taxon>
        <taxon>Bacillati</taxon>
        <taxon>Bacillota</taxon>
        <taxon>Bacilli</taxon>
        <taxon>Bacillales</taxon>
        <taxon>Bacillaceae</taxon>
        <taxon>Lentibacillus</taxon>
    </lineage>
</organism>
<dbReference type="EMBL" id="BMJD01000019">
    <property type="protein sequence ID" value="GGB46068.1"/>
    <property type="molecule type" value="Genomic_DNA"/>
</dbReference>
<dbReference type="Proteomes" id="UP000621492">
    <property type="component" value="Unassembled WGS sequence"/>
</dbReference>
<name>A0A9W5TYD6_9BACI</name>
<reference evidence="2" key="2">
    <citation type="submission" date="2020-09" db="EMBL/GenBank/DDBJ databases">
        <authorList>
            <person name="Sun Q."/>
            <person name="Zhou Y."/>
        </authorList>
    </citation>
    <scope>NUCLEOTIDE SEQUENCE</scope>
    <source>
        <strain evidence="2">CGMCC 1.15454</strain>
    </source>
</reference>
<keyword evidence="1" id="KW-1133">Transmembrane helix</keyword>
<dbReference type="AlphaFoldDB" id="A0A9W5TYD6"/>
<feature type="transmembrane region" description="Helical" evidence="1">
    <location>
        <begin position="6"/>
        <end position="26"/>
    </location>
</feature>
<gene>
    <name evidence="2" type="ORF">GCM10011409_24550</name>
</gene>
<accession>A0A9W5TYD6</accession>
<reference evidence="2" key="1">
    <citation type="journal article" date="2014" name="Int. J. Syst. Evol. Microbiol.">
        <title>Complete genome sequence of Corynebacterium casei LMG S-19264T (=DSM 44701T), isolated from a smear-ripened cheese.</title>
        <authorList>
            <consortium name="US DOE Joint Genome Institute (JGI-PGF)"/>
            <person name="Walter F."/>
            <person name="Albersmeier A."/>
            <person name="Kalinowski J."/>
            <person name="Ruckert C."/>
        </authorList>
    </citation>
    <scope>NUCLEOTIDE SEQUENCE</scope>
    <source>
        <strain evidence="2">CGMCC 1.15454</strain>
    </source>
</reference>
<keyword evidence="1" id="KW-0812">Transmembrane</keyword>
<keyword evidence="3" id="KW-1185">Reference proteome</keyword>
<evidence type="ECO:0000313" key="3">
    <source>
        <dbReference type="Proteomes" id="UP000621492"/>
    </source>
</evidence>
<proteinExistence type="predicted"/>
<protein>
    <submittedName>
        <fullName evidence="2">Uncharacterized protein</fullName>
    </submittedName>
</protein>
<keyword evidence="1" id="KW-0472">Membrane</keyword>
<sequence>MPTEDIRVSSVFISLCLFLVSMFIITRKNDLQTKNMLLYVCTFLTATIKLGNGF</sequence>
<comment type="caution">
    <text evidence="2">The sequence shown here is derived from an EMBL/GenBank/DDBJ whole genome shotgun (WGS) entry which is preliminary data.</text>
</comment>
<evidence type="ECO:0000313" key="2">
    <source>
        <dbReference type="EMBL" id="GGB46068.1"/>
    </source>
</evidence>
<evidence type="ECO:0000256" key="1">
    <source>
        <dbReference type="SAM" id="Phobius"/>
    </source>
</evidence>